<dbReference type="InterPro" id="IPR054471">
    <property type="entry name" value="GPIID_WHD"/>
</dbReference>
<dbReference type="InterPro" id="IPR002110">
    <property type="entry name" value="Ankyrin_rpt"/>
</dbReference>
<sequence length="766" mass="85207">MSRVVAKVLSLKAELTLINALSEFENSLPKEQKAIFRMRRSTTPTSQDVQQFVAEFDLADLSVTAKSCEDTHTTGDPEKVLEVLLQGFSSSVKVYFVLDGLDECETKERETLLRALRKIQEKINISVCASFREESNHGLQSITKQLLNTRIVSIPKDNPDIASFIEADLERRIQDKLLNIRDEKLKWDIQKALLEGSSGMFLWVDLQIRTLCSLNTDYAIRKALLDLPKDISETYARILRKSGSSDPEFQVKTLQLVLAARRPLTEDELLEALSVVPGDADYDPSKILNNVDAALGHCGCLLVTDEEELTVRVVHRSVKQYLLNGSESAKHRKFSEEEASRTLADVVVTYLSYKALEGEVSKPNSQQKTSQIAPLRMLQNPEFPETPQRVLAKWLRAKSRPPLDVDLGSLFGVEHGHTEPKLQSTFKFQHYARKYWKDHLPHVSGKNTRIVEMSAQLMLKRADDRDWTRWKQTFEEGHETITLLFIHAGKIAPRSRDGEGGKPLIWAAEKGYKDTVKELLRSGGADVNAKDKNGWTSLMHAAFKGRSDIVETLLSVSGVEVDVICGGRTPLMQAARSGHKDTVKMLLSDGRADVEAKDRHGYAPLLHAADCGHEDVVGMLLDVGNIDVETQDILGNTPLIQAARKGNTETVEVLLRKANAEATNNIGYTPLMVAASYGHSSTVSVLLGTADVEAKNAVGRTALIEAVRERKKDIVVLLIDMSAGKADVHAADDYGWTALMYAEDQNDEDIAEVLRQHVNELAAKQT</sequence>
<dbReference type="Pfam" id="PF12796">
    <property type="entry name" value="Ank_2"/>
    <property type="match status" value="2"/>
</dbReference>
<dbReference type="PANTHER" id="PTHR24184">
    <property type="entry name" value="SI:CH211-189E2.2"/>
    <property type="match status" value="1"/>
</dbReference>
<protein>
    <submittedName>
        <fullName evidence="5">Uncharacterized protein</fullName>
    </submittedName>
</protein>
<dbReference type="SUPFAM" id="SSF48403">
    <property type="entry name" value="Ankyrin repeat"/>
    <property type="match status" value="1"/>
</dbReference>
<evidence type="ECO:0000313" key="5">
    <source>
        <dbReference type="EMBL" id="KAF3004045.1"/>
    </source>
</evidence>
<dbReference type="Gene3D" id="1.25.40.20">
    <property type="entry name" value="Ankyrin repeat-containing domain"/>
    <property type="match status" value="2"/>
</dbReference>
<dbReference type="OrthoDB" id="7464126at2759"/>
<keyword evidence="2" id="KW-0040">ANK repeat</keyword>
<feature type="repeat" description="ANK" evidence="2">
    <location>
        <begin position="499"/>
        <end position="532"/>
    </location>
</feature>
<dbReference type="PANTHER" id="PTHR24184:SF11">
    <property type="entry name" value="ANKYRIN REPEAT AND SOCS BOX CONTAINING 3"/>
    <property type="match status" value="1"/>
</dbReference>
<evidence type="ECO:0000256" key="1">
    <source>
        <dbReference type="ARBA" id="ARBA00022737"/>
    </source>
</evidence>
<dbReference type="Proteomes" id="UP000801428">
    <property type="component" value="Unassembled WGS sequence"/>
</dbReference>
<proteinExistence type="predicted"/>
<comment type="caution">
    <text evidence="5">The sequence shown here is derived from an EMBL/GenBank/DDBJ whole genome shotgun (WGS) entry which is preliminary data.</text>
</comment>
<dbReference type="PROSITE" id="PS50297">
    <property type="entry name" value="ANK_REP_REGION"/>
    <property type="match status" value="3"/>
</dbReference>
<evidence type="ECO:0000259" key="3">
    <source>
        <dbReference type="Pfam" id="PF22939"/>
    </source>
</evidence>
<dbReference type="Pfam" id="PF00023">
    <property type="entry name" value="Ank"/>
    <property type="match status" value="2"/>
</dbReference>
<gene>
    <name evidence="5" type="ORF">E8E13_001358</name>
</gene>
<feature type="repeat" description="ANK" evidence="2">
    <location>
        <begin position="566"/>
        <end position="599"/>
    </location>
</feature>
<name>A0A9P4TFJ2_CURKU</name>
<accession>A0A9P4TFJ2</accession>
<dbReference type="InterPro" id="IPR036770">
    <property type="entry name" value="Ankyrin_rpt-contain_sf"/>
</dbReference>
<evidence type="ECO:0000259" key="4">
    <source>
        <dbReference type="Pfam" id="PF24883"/>
    </source>
</evidence>
<dbReference type="Pfam" id="PF22939">
    <property type="entry name" value="WHD_GPIID"/>
    <property type="match status" value="1"/>
</dbReference>
<dbReference type="PROSITE" id="PS50088">
    <property type="entry name" value="ANK_REPEAT"/>
    <property type="match status" value="3"/>
</dbReference>
<keyword evidence="1" id="KW-0677">Repeat</keyword>
<feature type="domain" description="Nephrocystin 3-like N-terminal" evidence="4">
    <location>
        <begin position="68"/>
        <end position="128"/>
    </location>
</feature>
<dbReference type="Pfam" id="PF24883">
    <property type="entry name" value="NPHP3_N"/>
    <property type="match status" value="1"/>
</dbReference>
<feature type="repeat" description="ANK" evidence="2">
    <location>
        <begin position="634"/>
        <end position="657"/>
    </location>
</feature>
<dbReference type="SMART" id="SM00248">
    <property type="entry name" value="ANK"/>
    <property type="match status" value="8"/>
</dbReference>
<organism evidence="5 6">
    <name type="scientific">Curvularia kusanoi</name>
    <name type="common">Cochliobolus kusanoi</name>
    <dbReference type="NCBI Taxonomy" id="90978"/>
    <lineage>
        <taxon>Eukaryota</taxon>
        <taxon>Fungi</taxon>
        <taxon>Dikarya</taxon>
        <taxon>Ascomycota</taxon>
        <taxon>Pezizomycotina</taxon>
        <taxon>Dothideomycetes</taxon>
        <taxon>Pleosporomycetidae</taxon>
        <taxon>Pleosporales</taxon>
        <taxon>Pleosporineae</taxon>
        <taxon>Pleosporaceae</taxon>
        <taxon>Curvularia</taxon>
    </lineage>
</organism>
<evidence type="ECO:0000313" key="6">
    <source>
        <dbReference type="Proteomes" id="UP000801428"/>
    </source>
</evidence>
<reference evidence="5" key="1">
    <citation type="submission" date="2019-04" db="EMBL/GenBank/DDBJ databases">
        <title>Sequencing of skin fungus with MAO and IRED activity.</title>
        <authorList>
            <person name="Marsaioli A.J."/>
            <person name="Bonatto J.M.C."/>
            <person name="Reis Junior O."/>
        </authorList>
    </citation>
    <scope>NUCLEOTIDE SEQUENCE</scope>
    <source>
        <strain evidence="5">30M1</strain>
    </source>
</reference>
<feature type="domain" description="GPI inositol-deacylase winged helix" evidence="3">
    <location>
        <begin position="253"/>
        <end position="328"/>
    </location>
</feature>
<keyword evidence="6" id="KW-1185">Reference proteome</keyword>
<dbReference type="AlphaFoldDB" id="A0A9P4TFJ2"/>
<evidence type="ECO:0000256" key="2">
    <source>
        <dbReference type="PROSITE-ProRule" id="PRU00023"/>
    </source>
</evidence>
<dbReference type="InterPro" id="IPR056884">
    <property type="entry name" value="NPHP3-like_N"/>
</dbReference>
<dbReference type="EMBL" id="SWKU01000008">
    <property type="protein sequence ID" value="KAF3004045.1"/>
    <property type="molecule type" value="Genomic_DNA"/>
</dbReference>